<evidence type="ECO:0000256" key="2">
    <source>
        <dbReference type="ARBA" id="ARBA00022475"/>
    </source>
</evidence>
<reference evidence="8 9" key="1">
    <citation type="submission" date="2018-07" db="EMBL/GenBank/DDBJ databases">
        <title>Sequencing the genomes of 1000 actinobacteria strains.</title>
        <authorList>
            <person name="Klenk H.-P."/>
        </authorList>
    </citation>
    <scope>NUCLEOTIDE SEQUENCE [LARGE SCALE GENOMIC DNA]</scope>
    <source>
        <strain evidence="8 9">DSM 14442</strain>
    </source>
</reference>
<proteinExistence type="predicted"/>
<feature type="transmembrane region" description="Helical" evidence="7">
    <location>
        <begin position="256"/>
        <end position="282"/>
    </location>
</feature>
<dbReference type="Pfam" id="PF02361">
    <property type="entry name" value="CbiQ"/>
    <property type="match status" value="1"/>
</dbReference>
<gene>
    <name evidence="8" type="ORF">C8E99_1911</name>
</gene>
<keyword evidence="4 7" id="KW-1133">Transmembrane helix</keyword>
<dbReference type="CDD" id="cd16914">
    <property type="entry name" value="EcfT"/>
    <property type="match status" value="1"/>
</dbReference>
<evidence type="ECO:0000256" key="6">
    <source>
        <dbReference type="SAM" id="MobiDB-lite"/>
    </source>
</evidence>
<feature type="transmembrane region" description="Helical" evidence="7">
    <location>
        <begin position="86"/>
        <end position="104"/>
    </location>
</feature>
<organism evidence="8 9">
    <name type="scientific">Citricoccus muralis</name>
    <dbReference type="NCBI Taxonomy" id="169134"/>
    <lineage>
        <taxon>Bacteria</taxon>
        <taxon>Bacillati</taxon>
        <taxon>Actinomycetota</taxon>
        <taxon>Actinomycetes</taxon>
        <taxon>Micrococcales</taxon>
        <taxon>Micrococcaceae</taxon>
        <taxon>Citricoccus</taxon>
    </lineage>
</organism>
<accession>A0A3D9LEL4</accession>
<keyword evidence="5 7" id="KW-0472">Membrane</keyword>
<comment type="caution">
    <text evidence="8">The sequence shown here is derived from an EMBL/GenBank/DDBJ whole genome shotgun (WGS) entry which is preliminary data.</text>
</comment>
<evidence type="ECO:0000256" key="5">
    <source>
        <dbReference type="ARBA" id="ARBA00023136"/>
    </source>
</evidence>
<comment type="subcellular location">
    <subcellularLocation>
        <location evidence="1">Membrane</location>
        <topology evidence="1">Multi-pass membrane protein</topology>
    </subcellularLocation>
</comment>
<dbReference type="EMBL" id="QREH01000001">
    <property type="protein sequence ID" value="REE04086.1"/>
    <property type="molecule type" value="Genomic_DNA"/>
</dbReference>
<feature type="region of interest" description="Disordered" evidence="6">
    <location>
        <begin position="1"/>
        <end position="29"/>
    </location>
</feature>
<feature type="transmembrane region" description="Helical" evidence="7">
    <location>
        <begin position="124"/>
        <end position="146"/>
    </location>
</feature>
<feature type="transmembrane region" description="Helical" evidence="7">
    <location>
        <begin position="44"/>
        <end position="74"/>
    </location>
</feature>
<dbReference type="PANTHER" id="PTHR34857:SF2">
    <property type="entry name" value="SLL0384 PROTEIN"/>
    <property type="match status" value="1"/>
</dbReference>
<evidence type="ECO:0000256" key="4">
    <source>
        <dbReference type="ARBA" id="ARBA00022989"/>
    </source>
</evidence>
<evidence type="ECO:0000313" key="9">
    <source>
        <dbReference type="Proteomes" id="UP000256727"/>
    </source>
</evidence>
<dbReference type="Proteomes" id="UP000256727">
    <property type="component" value="Unassembled WGS sequence"/>
</dbReference>
<dbReference type="OrthoDB" id="6400at2"/>
<evidence type="ECO:0000256" key="3">
    <source>
        <dbReference type="ARBA" id="ARBA00022692"/>
    </source>
</evidence>
<evidence type="ECO:0000256" key="7">
    <source>
        <dbReference type="SAM" id="Phobius"/>
    </source>
</evidence>
<dbReference type="AlphaFoldDB" id="A0A3D9LEL4"/>
<dbReference type="InterPro" id="IPR003339">
    <property type="entry name" value="ABC/ECF_trnsptr_transmembrane"/>
</dbReference>
<feature type="compositionally biased region" description="Low complexity" evidence="6">
    <location>
        <begin position="1"/>
        <end position="27"/>
    </location>
</feature>
<protein>
    <submittedName>
        <fullName evidence="8">Energy-coupling factor transport system permease protein</fullName>
    </submittedName>
</protein>
<dbReference type="InterPro" id="IPR051611">
    <property type="entry name" value="ECF_transporter_component"/>
</dbReference>
<keyword evidence="9" id="KW-1185">Reference proteome</keyword>
<dbReference type="PANTHER" id="PTHR34857">
    <property type="entry name" value="SLL0384 PROTEIN"/>
    <property type="match status" value="1"/>
</dbReference>
<evidence type="ECO:0000256" key="1">
    <source>
        <dbReference type="ARBA" id="ARBA00004141"/>
    </source>
</evidence>
<name>A0A3D9LEL4_9MICC</name>
<keyword evidence="3 7" id="KW-0812">Transmembrane</keyword>
<keyword evidence="2" id="KW-1003">Cell membrane</keyword>
<dbReference type="GO" id="GO:0005886">
    <property type="term" value="C:plasma membrane"/>
    <property type="evidence" value="ECO:0007669"/>
    <property type="project" value="UniProtKB-ARBA"/>
</dbReference>
<sequence>MTLPISPRAGSASARSAGAARTAPSRPKAGSVFERANPLAKLAALLPVTAVLVATMDWVSSGIVLVAAVALLPLSGIRVGEFFRRAWVLLAAALVSAWGTALVGEDSGAVLVEVGPVSISEGSVLAGLATGLRILAVALPGVMVFITTDPTDLADALSQRLKLPARFVLGSLAAFRLLGVLTEEWRTLGQARRARGVGTGGNPLRRLGSWLGQVFGLMVQAIRRATKLAITMEARGFGTGDRTWARQSRFGAVDAWVVLGGLGLSALAVGLSVATGAFNLVWA</sequence>
<dbReference type="RefSeq" id="WP_115932080.1">
    <property type="nucleotide sequence ID" value="NZ_QREH01000001.1"/>
</dbReference>
<evidence type="ECO:0000313" key="8">
    <source>
        <dbReference type="EMBL" id="REE04086.1"/>
    </source>
</evidence>